<dbReference type="Proteomes" id="UP000452235">
    <property type="component" value="Unassembled WGS sequence"/>
</dbReference>
<keyword evidence="3" id="KW-1185">Reference proteome</keyword>
<dbReference type="OrthoDB" id="548474at2759"/>
<feature type="compositionally biased region" description="Basic and acidic residues" evidence="1">
    <location>
        <begin position="92"/>
        <end position="108"/>
    </location>
</feature>
<evidence type="ECO:0000313" key="2">
    <source>
        <dbReference type="EMBL" id="GFF19303.1"/>
    </source>
</evidence>
<comment type="caution">
    <text evidence="2">The sequence shown here is derived from an EMBL/GenBank/DDBJ whole genome shotgun (WGS) entry which is preliminary data.</text>
</comment>
<dbReference type="EMBL" id="BLJY01000010">
    <property type="protein sequence ID" value="GFF19303.1"/>
    <property type="molecule type" value="Genomic_DNA"/>
</dbReference>
<gene>
    <name evidence="2" type="ORF">ATEIFO6365_0010007600</name>
</gene>
<dbReference type="VEuPathDB" id="FungiDB:ATEG_08540"/>
<feature type="compositionally biased region" description="Polar residues" evidence="1">
    <location>
        <begin position="116"/>
        <end position="129"/>
    </location>
</feature>
<sequence>MSGESAPITLDAFAEAIKELPLSVVYAKVTELRNSIAHLRRSNAELRTFVAESCDTEDEKRELEGYISENEGVMTSMTDRIMLLKAEVESRGQRWIEESPASEVKDEGAPAINGSADDTGNAAPQNSAAESPRGRDPEQDGVYL</sequence>
<name>A0A5M3Z923_ASPTE</name>
<reference evidence="2 3" key="1">
    <citation type="submission" date="2020-01" db="EMBL/GenBank/DDBJ databases">
        <title>Aspergillus terreus IFO 6365 whole genome shotgun sequence.</title>
        <authorList>
            <person name="Kanamasa S."/>
            <person name="Takahashi H."/>
        </authorList>
    </citation>
    <scope>NUCLEOTIDE SEQUENCE [LARGE SCALE GENOMIC DNA]</scope>
    <source>
        <strain evidence="2 3">IFO 6365</strain>
    </source>
</reference>
<accession>A0A5M3Z923</accession>
<dbReference type="GO" id="GO:0070682">
    <property type="term" value="P:proteasome regulatory particle assembly"/>
    <property type="evidence" value="ECO:0007669"/>
    <property type="project" value="InterPro"/>
</dbReference>
<proteinExistence type="predicted"/>
<dbReference type="AlphaFoldDB" id="A0A5M3Z923"/>
<protein>
    <submittedName>
        <fullName evidence="2">Uncharacterized protein</fullName>
    </submittedName>
</protein>
<dbReference type="PANTHER" id="PTHR40422:SF1">
    <property type="entry name" value="TRANSLATION MACHINERY-ASSOCIATED PROTEIN 17"/>
    <property type="match status" value="1"/>
</dbReference>
<dbReference type="PANTHER" id="PTHR40422">
    <property type="entry name" value="TRANSLATION MACHINERY-ASSOCIATED PROTEIN 17"/>
    <property type="match status" value="1"/>
</dbReference>
<organism evidence="2 3">
    <name type="scientific">Aspergillus terreus</name>
    <dbReference type="NCBI Taxonomy" id="33178"/>
    <lineage>
        <taxon>Eukaryota</taxon>
        <taxon>Fungi</taxon>
        <taxon>Dikarya</taxon>
        <taxon>Ascomycota</taxon>
        <taxon>Pezizomycotina</taxon>
        <taxon>Eurotiomycetes</taxon>
        <taxon>Eurotiomycetidae</taxon>
        <taxon>Eurotiales</taxon>
        <taxon>Aspergillaceae</taxon>
        <taxon>Aspergillus</taxon>
        <taxon>Aspergillus subgen. Circumdati</taxon>
    </lineage>
</organism>
<dbReference type="InterPro" id="IPR038966">
    <property type="entry name" value="TMA17"/>
</dbReference>
<evidence type="ECO:0000313" key="3">
    <source>
        <dbReference type="Proteomes" id="UP000452235"/>
    </source>
</evidence>
<evidence type="ECO:0000256" key="1">
    <source>
        <dbReference type="SAM" id="MobiDB-lite"/>
    </source>
</evidence>
<dbReference type="GO" id="GO:0030674">
    <property type="term" value="F:protein-macromolecule adaptor activity"/>
    <property type="evidence" value="ECO:0007669"/>
    <property type="project" value="TreeGrafter"/>
</dbReference>
<feature type="region of interest" description="Disordered" evidence="1">
    <location>
        <begin position="92"/>
        <end position="144"/>
    </location>
</feature>